<evidence type="ECO:0000256" key="11">
    <source>
        <dbReference type="ARBA" id="ARBA00023136"/>
    </source>
</evidence>
<evidence type="ECO:0000256" key="4">
    <source>
        <dbReference type="ARBA" id="ARBA00022448"/>
    </source>
</evidence>
<evidence type="ECO:0000256" key="12">
    <source>
        <dbReference type="RuleBase" id="RU003661"/>
    </source>
</evidence>
<evidence type="ECO:0000256" key="10">
    <source>
        <dbReference type="ARBA" id="ARBA00023128"/>
    </source>
</evidence>
<gene>
    <name evidence="14" type="primary">atp8</name>
</gene>
<accession>A0A7H0DKW7</accession>
<organism evidence="14">
    <name type="scientific">Ochthebius yoshitomii</name>
    <dbReference type="NCBI Taxonomy" id="2107380"/>
    <lineage>
        <taxon>Eukaryota</taxon>
        <taxon>Metazoa</taxon>
        <taxon>Ecdysozoa</taxon>
        <taxon>Arthropoda</taxon>
        <taxon>Hexapoda</taxon>
        <taxon>Insecta</taxon>
        <taxon>Pterygota</taxon>
        <taxon>Neoptera</taxon>
        <taxon>Endopterygota</taxon>
        <taxon>Coleoptera</taxon>
        <taxon>Polyphaga</taxon>
        <taxon>Staphyliniformia</taxon>
        <taxon>Hydraenidae</taxon>
        <taxon>Ochthebiinae</taxon>
        <taxon>Ochthebius</taxon>
    </lineage>
</organism>
<name>A0A7H0DKW7_9COLE</name>
<dbReference type="EMBL" id="MT822967">
    <property type="protein sequence ID" value="QNP09977.1"/>
    <property type="molecule type" value="Genomic_DNA"/>
</dbReference>
<evidence type="ECO:0000313" key="14">
    <source>
        <dbReference type="EMBL" id="QNP09977.1"/>
    </source>
</evidence>
<keyword evidence="9 12" id="KW-0406">Ion transport</keyword>
<keyword evidence="4 12" id="KW-0813">Transport</keyword>
<evidence type="ECO:0000256" key="6">
    <source>
        <dbReference type="ARBA" id="ARBA00022692"/>
    </source>
</evidence>
<keyword evidence="10 12" id="KW-0496">Mitochondrion</keyword>
<protein>
    <recommendedName>
        <fullName evidence="12">ATP synthase complex subunit 8</fullName>
    </recommendedName>
</protein>
<comment type="subcellular location">
    <subcellularLocation>
        <location evidence="1 12">Mitochondrion membrane</location>
        <topology evidence="1 12">Single-pass membrane protein</topology>
    </subcellularLocation>
</comment>
<proteinExistence type="inferred from homology"/>
<dbReference type="GO" id="GO:0045259">
    <property type="term" value="C:proton-transporting ATP synthase complex"/>
    <property type="evidence" value="ECO:0007669"/>
    <property type="project" value="UniProtKB-KW"/>
</dbReference>
<geneLocation type="mitochondrion" evidence="14"/>
<evidence type="ECO:0000256" key="2">
    <source>
        <dbReference type="ARBA" id="ARBA00008892"/>
    </source>
</evidence>
<dbReference type="GO" id="GO:0015986">
    <property type="term" value="P:proton motive force-driven ATP synthesis"/>
    <property type="evidence" value="ECO:0007669"/>
    <property type="project" value="InterPro"/>
</dbReference>
<sequence>MPQMAPLNWIFLFIMFTMIFLIFNSMNYFSFKYLTNYNKNFNKVLVKLNWKW</sequence>
<evidence type="ECO:0000256" key="1">
    <source>
        <dbReference type="ARBA" id="ARBA00004304"/>
    </source>
</evidence>
<comment type="subunit">
    <text evidence="3">F-type ATPases have 2 components, CF(1) - the catalytic core - and CF(0) - the membrane proton channel.</text>
</comment>
<keyword evidence="5 12" id="KW-0138">CF(0)</keyword>
<reference evidence="14" key="1">
    <citation type="journal article" date="2020" name="Mol.">
        <title>Irreversible habitat specialization does not constrain diversification in hypersaline water beetles.</title>
        <authorList>
            <person name="Villastrigo A."/>
            <person name="Arribas P."/>
            <person name="Ribera I."/>
        </authorList>
    </citation>
    <scope>NUCLEOTIDE SEQUENCE</scope>
</reference>
<keyword evidence="6 12" id="KW-0812">Transmembrane</keyword>
<comment type="similarity">
    <text evidence="2 12">Belongs to the ATPase protein 8 family.</text>
</comment>
<evidence type="ECO:0000256" key="9">
    <source>
        <dbReference type="ARBA" id="ARBA00023065"/>
    </source>
</evidence>
<keyword evidence="11 13" id="KW-0472">Membrane</keyword>
<dbReference type="GO" id="GO:0015078">
    <property type="term" value="F:proton transmembrane transporter activity"/>
    <property type="evidence" value="ECO:0007669"/>
    <property type="project" value="InterPro"/>
</dbReference>
<evidence type="ECO:0000256" key="5">
    <source>
        <dbReference type="ARBA" id="ARBA00022547"/>
    </source>
</evidence>
<dbReference type="GO" id="GO:0031966">
    <property type="term" value="C:mitochondrial membrane"/>
    <property type="evidence" value="ECO:0007669"/>
    <property type="project" value="UniProtKB-SubCell"/>
</dbReference>
<dbReference type="Pfam" id="PF00895">
    <property type="entry name" value="ATP-synt_8"/>
    <property type="match status" value="1"/>
</dbReference>
<feature type="transmembrane region" description="Helical" evidence="13">
    <location>
        <begin position="6"/>
        <end position="23"/>
    </location>
</feature>
<keyword evidence="8 13" id="KW-1133">Transmembrane helix</keyword>
<evidence type="ECO:0000256" key="7">
    <source>
        <dbReference type="ARBA" id="ARBA00022781"/>
    </source>
</evidence>
<evidence type="ECO:0000256" key="8">
    <source>
        <dbReference type="ARBA" id="ARBA00022989"/>
    </source>
</evidence>
<keyword evidence="7 12" id="KW-0375">Hydrogen ion transport</keyword>
<dbReference type="InterPro" id="IPR001421">
    <property type="entry name" value="ATP8_metazoa"/>
</dbReference>
<dbReference type="AlphaFoldDB" id="A0A7H0DKW7"/>
<evidence type="ECO:0000256" key="3">
    <source>
        <dbReference type="ARBA" id="ARBA00011291"/>
    </source>
</evidence>
<evidence type="ECO:0000256" key="13">
    <source>
        <dbReference type="SAM" id="Phobius"/>
    </source>
</evidence>